<dbReference type="KEGG" id="sjp:SJA_C1-18200"/>
<organism evidence="1 2">
    <name type="scientific">Sphingobium indicum (strain DSM 16413 / CCM 7287 / MTCC 6362 / UT26 / NBRC 101211 / UT26S)</name>
    <name type="common">Sphingobium japonicum</name>
    <dbReference type="NCBI Taxonomy" id="452662"/>
    <lineage>
        <taxon>Bacteria</taxon>
        <taxon>Pseudomonadati</taxon>
        <taxon>Pseudomonadota</taxon>
        <taxon>Alphaproteobacteria</taxon>
        <taxon>Sphingomonadales</taxon>
        <taxon>Sphingomonadaceae</taxon>
        <taxon>Sphingobium</taxon>
    </lineage>
</organism>
<dbReference type="Proteomes" id="UP000007753">
    <property type="component" value="Chromosome 1"/>
</dbReference>
<reference evidence="1 2" key="1">
    <citation type="journal article" date="2010" name="J. Bacteriol.">
        <title>Complete genome sequence of the representative gamma-hexachlorocyclohexane-degrading bacterium Sphingobium japonicum UT26.</title>
        <authorList>
            <person name="Nagata Y."/>
            <person name="Ohtsubo Y."/>
            <person name="Endo R."/>
            <person name="Ichikawa N."/>
            <person name="Ankai A."/>
            <person name="Oguchi A."/>
            <person name="Fukui S."/>
            <person name="Fujita N."/>
            <person name="Tsuda M."/>
        </authorList>
    </citation>
    <scope>NUCLEOTIDE SEQUENCE [LARGE SCALE GENOMIC DNA]</scope>
    <source>
        <strain evidence="2">DSM 16413 / CCM 7287 / MTCC 6362 / UT26 / NBRC 101211 / UT26S</strain>
    </source>
</reference>
<name>D4Z222_SPHIU</name>
<protein>
    <submittedName>
        <fullName evidence="1">Uncharacterized protein</fullName>
    </submittedName>
</protein>
<proteinExistence type="predicted"/>
<accession>D4Z222</accession>
<dbReference type="GeneID" id="29273427"/>
<keyword evidence="2" id="KW-1185">Reference proteome</keyword>
<gene>
    <name evidence="1" type="ordered locus">SJA_C1-18200</name>
</gene>
<evidence type="ECO:0000313" key="1">
    <source>
        <dbReference type="EMBL" id="BAI96654.1"/>
    </source>
</evidence>
<dbReference type="EMBL" id="AP010803">
    <property type="protein sequence ID" value="BAI96654.1"/>
    <property type="molecule type" value="Genomic_DNA"/>
</dbReference>
<dbReference type="RefSeq" id="WP_013040137.1">
    <property type="nucleotide sequence ID" value="NC_014006.1"/>
</dbReference>
<dbReference type="eggNOG" id="ENOG5031HB7">
    <property type="taxonomic scope" value="Bacteria"/>
</dbReference>
<evidence type="ECO:0000313" key="2">
    <source>
        <dbReference type="Proteomes" id="UP000007753"/>
    </source>
</evidence>
<dbReference type="HOGENOM" id="CLU_166216_0_0_5"/>
<sequence>MDVQPCRGLVINAPWFFADPAFQQWLTSGTPKFTWWTSGPVDEWSDVIVLVDPNLSGEGADSDMPEAIWNQIVHICREHLGAHGAATPHYVVRLTNLAE</sequence>
<dbReference type="STRING" id="452662.SJA_C1-18200"/>
<dbReference type="AlphaFoldDB" id="D4Z222"/>